<proteinExistence type="predicted"/>
<sequence>HSIEGSNLSNINVVFLPKNTMAWLQPCDARIIYLFKCHYHKLLLQNQIAAFDEANLTNEPSDPVTIYDAIQFVAQAWNKVSEDTIIHLWQKTSILPFAKIDECLDTEVSAKINNDNKETELENLITQFQDLKNPENPKHLNIFIHEFIEIDNKYATGEMPTINELIEEMQESEPKEEELEKQKPVMPTQAVTRIDSVLGYIEQLELNFQIDIKVFARLKRMQKELAYLTKKNSKQTKLDS</sequence>
<comment type="caution">
    <text evidence="1">The sequence shown here is derived from an EMBL/GenBank/DDBJ whole genome shotgun (WGS) entry which is preliminary data.</text>
</comment>
<gene>
    <name evidence="1" type="ORF">RPERSI_LOCUS30462</name>
</gene>
<feature type="non-terminal residue" evidence="1">
    <location>
        <position position="240"/>
    </location>
</feature>
<dbReference type="EMBL" id="CAJVQC010118889">
    <property type="protein sequence ID" value="CAG8837875.1"/>
    <property type="molecule type" value="Genomic_DNA"/>
</dbReference>
<organism evidence="1 2">
    <name type="scientific">Racocetra persica</name>
    <dbReference type="NCBI Taxonomy" id="160502"/>
    <lineage>
        <taxon>Eukaryota</taxon>
        <taxon>Fungi</taxon>
        <taxon>Fungi incertae sedis</taxon>
        <taxon>Mucoromycota</taxon>
        <taxon>Glomeromycotina</taxon>
        <taxon>Glomeromycetes</taxon>
        <taxon>Diversisporales</taxon>
        <taxon>Gigasporaceae</taxon>
        <taxon>Racocetra</taxon>
    </lineage>
</organism>
<evidence type="ECO:0000313" key="2">
    <source>
        <dbReference type="Proteomes" id="UP000789920"/>
    </source>
</evidence>
<keyword evidence="2" id="KW-1185">Reference proteome</keyword>
<accession>A0ACA9SGJ2</accession>
<reference evidence="1" key="1">
    <citation type="submission" date="2021-06" db="EMBL/GenBank/DDBJ databases">
        <authorList>
            <person name="Kallberg Y."/>
            <person name="Tangrot J."/>
            <person name="Rosling A."/>
        </authorList>
    </citation>
    <scope>NUCLEOTIDE SEQUENCE</scope>
    <source>
        <strain evidence="1">MA461A</strain>
    </source>
</reference>
<feature type="non-terminal residue" evidence="1">
    <location>
        <position position="1"/>
    </location>
</feature>
<protein>
    <submittedName>
        <fullName evidence="1">28374_t:CDS:1</fullName>
    </submittedName>
</protein>
<name>A0ACA9SGJ2_9GLOM</name>
<evidence type="ECO:0000313" key="1">
    <source>
        <dbReference type="EMBL" id="CAG8837875.1"/>
    </source>
</evidence>
<dbReference type="Proteomes" id="UP000789920">
    <property type="component" value="Unassembled WGS sequence"/>
</dbReference>